<dbReference type="eggNOG" id="arCOG06251">
    <property type="taxonomic scope" value="Archaea"/>
</dbReference>
<dbReference type="InterPro" id="IPR036565">
    <property type="entry name" value="Mur-like_cat_sf"/>
</dbReference>
<dbReference type="InterPro" id="IPR050061">
    <property type="entry name" value="MurCDEF_pg_biosynth"/>
</dbReference>
<dbReference type="InterPro" id="IPR008337">
    <property type="entry name" value="Capsule_biosynth_CapB"/>
</dbReference>
<proteinExistence type="predicted"/>
<dbReference type="AlphaFoldDB" id="G0HZN1"/>
<feature type="domain" description="Mur ligase central" evidence="1">
    <location>
        <begin position="48"/>
        <end position="186"/>
    </location>
</feature>
<dbReference type="PANTHER" id="PTHR43445:SF1">
    <property type="entry name" value="PGA SYNTHASE CAPB"/>
    <property type="match status" value="1"/>
</dbReference>
<keyword evidence="2" id="KW-0436">Ligase</keyword>
<dbReference type="HOGENOM" id="CLU_039143_0_0_2"/>
<dbReference type="GeneID" id="23802858"/>
<evidence type="ECO:0000259" key="1">
    <source>
        <dbReference type="Pfam" id="PF08245"/>
    </source>
</evidence>
<organism evidence="2 3">
    <name type="scientific">Haloarcula hispanica (strain ATCC 33960 / DSM 4426 / JCM 8911 / NBRC 102182 / NCIMB 2187 / VKM B-1755)</name>
    <dbReference type="NCBI Taxonomy" id="634497"/>
    <lineage>
        <taxon>Archaea</taxon>
        <taxon>Methanobacteriati</taxon>
        <taxon>Methanobacteriota</taxon>
        <taxon>Stenosarchaea group</taxon>
        <taxon>Halobacteria</taxon>
        <taxon>Halobacteriales</taxon>
        <taxon>Haloarculaceae</taxon>
        <taxon>Haloarcula</taxon>
    </lineage>
</organism>
<sequence>MSRKWLPDLGVETAGELLDLAKVSAMNAISAGPAHRQRLDSIDTRIVVSGVRGKSSATRWLHDVFHRRGSDTFAKITGDEPFTLHNGNKRKITRSEQVRLYENEREIRRATGADIAIVENQGIRQYTTRLVNEAFVRPDVIFLINVREDHMDTMGRNRTAIARSLSRAVSEKTTVIVGESNPALRSYLTAELERRNATVKYADPPDWAVEYPGSEVVFGLNKVLKALDEPPLPASKVDRKLSTMMPEWQVLPDGRIYDAAAVNDVQSTEIVRRALIGNSDTVIEPLVNLRSDRRGRTASFRRYLASLVTDGYVEQVHTLGDDQYVFANTADFSVQKHDDTMPPSTLLEELFSASNPVFLMGNTVTDTMRKLQAEIENQTTGRIPAAITQQGRRDFDGD</sequence>
<name>G0HZN1_HALHT</name>
<dbReference type="OrthoDB" id="192097at2157"/>
<dbReference type="GO" id="GO:0016881">
    <property type="term" value="F:acid-amino acid ligase activity"/>
    <property type="evidence" value="ECO:0007669"/>
    <property type="project" value="InterPro"/>
</dbReference>
<dbReference type="RefSeq" id="WP_014030702.1">
    <property type="nucleotide sequence ID" value="NC_015943.1"/>
</dbReference>
<dbReference type="PRINTS" id="PR01758">
    <property type="entry name" value="CAPSULEPROTB"/>
</dbReference>
<dbReference type="EMBL" id="CP002922">
    <property type="protein sequence ID" value="AEM58826.1"/>
    <property type="molecule type" value="Genomic_DNA"/>
</dbReference>
<dbReference type="InterPro" id="IPR013221">
    <property type="entry name" value="Mur_ligase_cen"/>
</dbReference>
<reference evidence="2 3" key="1">
    <citation type="journal article" date="2011" name="J. Bacteriol.">
        <title>Complete genome sequence of Haloarcula hispanica, a model haloarchaeon for studying genetics, metabolism, and virus-host interaction.</title>
        <authorList>
            <person name="Liu H."/>
            <person name="Wu Z."/>
            <person name="Li M."/>
            <person name="Zhang F."/>
            <person name="Zheng H."/>
            <person name="Han J."/>
            <person name="Liu J."/>
            <person name="Zhou J."/>
            <person name="Wang S."/>
            <person name="Xiang H."/>
        </authorList>
    </citation>
    <scope>NUCLEOTIDE SEQUENCE [LARGE SCALE GENOMIC DNA]</scope>
    <source>
        <strain evidence="3">ATCC 33960 / DSM 4426 / JCM 8911 / NBRC 102182 / NCIMB 2187 / VKM B-1755</strain>
    </source>
</reference>
<gene>
    <name evidence="2" type="primary">capB</name>
    <name evidence="2" type="ordered locus">HAH_4151</name>
</gene>
<evidence type="ECO:0000313" key="2">
    <source>
        <dbReference type="EMBL" id="AEM58826.1"/>
    </source>
</evidence>
<dbReference type="PANTHER" id="PTHR43445">
    <property type="entry name" value="UDP-N-ACETYLMURAMATE--L-ALANINE LIGASE-RELATED"/>
    <property type="match status" value="1"/>
</dbReference>
<dbReference type="Pfam" id="PF08245">
    <property type="entry name" value="Mur_ligase_M"/>
    <property type="match status" value="1"/>
</dbReference>
<dbReference type="SUPFAM" id="SSF53623">
    <property type="entry name" value="MurD-like peptide ligases, catalytic domain"/>
    <property type="match status" value="1"/>
</dbReference>
<dbReference type="Proteomes" id="UP000005629">
    <property type="component" value="Chromosome II"/>
</dbReference>
<dbReference type="GO" id="GO:0045227">
    <property type="term" value="P:capsule polysaccharide biosynthetic process"/>
    <property type="evidence" value="ECO:0007669"/>
    <property type="project" value="InterPro"/>
</dbReference>
<dbReference type="KEGG" id="hhi:HAH_4151"/>
<dbReference type="GO" id="GO:0016020">
    <property type="term" value="C:membrane"/>
    <property type="evidence" value="ECO:0007669"/>
    <property type="project" value="InterPro"/>
</dbReference>
<evidence type="ECO:0000313" key="3">
    <source>
        <dbReference type="Proteomes" id="UP000005629"/>
    </source>
</evidence>
<protein>
    <submittedName>
        <fullName evidence="2">Mur ligase family CapB protein</fullName>
    </submittedName>
</protein>
<dbReference type="STRING" id="634497.HAH_4151"/>
<accession>G0HZN1</accession>
<dbReference type="Gene3D" id="3.40.1190.10">
    <property type="entry name" value="Mur-like, catalytic domain"/>
    <property type="match status" value="1"/>
</dbReference>
<dbReference type="GO" id="GO:0005524">
    <property type="term" value="F:ATP binding"/>
    <property type="evidence" value="ECO:0007669"/>
    <property type="project" value="InterPro"/>
</dbReference>